<evidence type="ECO:0000313" key="2">
    <source>
        <dbReference type="Proteomes" id="UP001239111"/>
    </source>
</evidence>
<reference evidence="1" key="1">
    <citation type="submission" date="2023-04" db="EMBL/GenBank/DDBJ databases">
        <title>A chromosome-level genome assembly of the parasitoid wasp Eretmocerus hayati.</title>
        <authorList>
            <person name="Zhong Y."/>
            <person name="Liu S."/>
            <person name="Liu Y."/>
        </authorList>
    </citation>
    <scope>NUCLEOTIDE SEQUENCE</scope>
    <source>
        <strain evidence="1">ZJU_SS_LIU_2023</strain>
    </source>
</reference>
<proteinExistence type="predicted"/>
<dbReference type="EMBL" id="CM056743">
    <property type="protein sequence ID" value="KAJ8669572.1"/>
    <property type="molecule type" value="Genomic_DNA"/>
</dbReference>
<accession>A0ACC2NEI5</accession>
<comment type="caution">
    <text evidence="1">The sequence shown here is derived from an EMBL/GenBank/DDBJ whole genome shotgun (WGS) entry which is preliminary data.</text>
</comment>
<gene>
    <name evidence="1" type="ORF">QAD02_000831</name>
</gene>
<name>A0ACC2NEI5_9HYME</name>
<dbReference type="Proteomes" id="UP001239111">
    <property type="component" value="Chromosome 3"/>
</dbReference>
<evidence type="ECO:0000313" key="1">
    <source>
        <dbReference type="EMBL" id="KAJ8669572.1"/>
    </source>
</evidence>
<sequence length="653" mass="74886">MRPHDFSWTINDGKKIEIKSRKKRSVEDQPAQHPCQRTCANNEPTMVCYYDFHVEHYSTMSKACFDCPKNVSDCFRPDCIPVDGIRRSVVVVNRQLPGPSIEVCKGDKIVVDVKNMLHGEETTIHWHGQHVKDNPYMDGTPWVSQCPILSGTTFRYSFIAENSGTHFWHSHVGFQRGDGLYGSMIVRNSPEMDQLYDLYDKDEHILVISDWNHEIGIEKFLGHYHAGMNNKPDNILVNGLGRRKIEVGADSENHSVPMNVFEVTQGLRYRFRIINAGFLNCPLEMSVDDHNLKIVSSDGKDLEPYEASCLVIYAGERFDVIIEMNRKIDNYWIRLRGLVDCGPEFTKAHQVAILRYEGAPNQEPNADVSYEFPQKDGSSLQINSLNKGTEAEDIISAASLRAYFKEDDPSISMIDPDHKFYISFDFYAKDNPDYHKKYLYGHNQVPENLRSKTPQLNHISMKMPSFPLMSQKEQIDPSIFCNLNTTRRRGCQTTHCSCLHVLQVDLNSVVELILIDEGVPYDANHPFHLHGHEFRVLAMRRLGKNVTMKDVMQADREGHIDRNFERPPIKDTVTVPDGGYTVVRFHANNPGYWLFHCHIEFHVAVGMALVFKVGEHEDFHPVPLDFPRCGDYWPRLPRMEDIGEGDEISDDAV</sequence>
<organism evidence="1 2">
    <name type="scientific">Eretmocerus hayati</name>
    <dbReference type="NCBI Taxonomy" id="131215"/>
    <lineage>
        <taxon>Eukaryota</taxon>
        <taxon>Metazoa</taxon>
        <taxon>Ecdysozoa</taxon>
        <taxon>Arthropoda</taxon>
        <taxon>Hexapoda</taxon>
        <taxon>Insecta</taxon>
        <taxon>Pterygota</taxon>
        <taxon>Neoptera</taxon>
        <taxon>Endopterygota</taxon>
        <taxon>Hymenoptera</taxon>
        <taxon>Apocrita</taxon>
        <taxon>Proctotrupomorpha</taxon>
        <taxon>Chalcidoidea</taxon>
        <taxon>Aphelinidae</taxon>
        <taxon>Aphelininae</taxon>
        <taxon>Eretmocerus</taxon>
    </lineage>
</organism>
<protein>
    <submittedName>
        <fullName evidence="1">Uncharacterized protein</fullName>
    </submittedName>
</protein>
<keyword evidence="2" id="KW-1185">Reference proteome</keyword>